<evidence type="ECO:0000313" key="3">
    <source>
        <dbReference type="Proteomes" id="UP000271087"/>
    </source>
</evidence>
<evidence type="ECO:0000259" key="1">
    <source>
        <dbReference type="Pfam" id="PF18701"/>
    </source>
</evidence>
<protein>
    <submittedName>
        <fullName evidence="4">DUF5641 domain-containing protein</fullName>
    </submittedName>
</protein>
<reference evidence="2 3" key="2">
    <citation type="submission" date="2018-08" db="EMBL/GenBank/DDBJ databases">
        <authorList>
            <person name="Laetsch R D."/>
            <person name="Stevens L."/>
            <person name="Kumar S."/>
            <person name="Blaxter L. M."/>
        </authorList>
    </citation>
    <scope>NUCLEOTIDE SEQUENCE [LARGE SCALE GENOMIC DNA]</scope>
</reference>
<proteinExistence type="predicted"/>
<sequence>FLVIGLVLRPEDFLHPGSAHGEQLIEEKDYSRDNATASIENLQTKELIHQYTTTSKRLDHLWKIWRREYLEELRKRAQRKHRGPCSRIQQEPELDELVLMKGDCPRNTWKMGRVHRLIRGKDDICRPAIVRTANGNELLRAVGHLYPLEISGREQGQEDRSSPECR</sequence>
<evidence type="ECO:0000313" key="4">
    <source>
        <dbReference type="WBParaSite" id="nOo.2.0.1.t13664-RA"/>
    </source>
</evidence>
<accession>A0A182EZQ4</accession>
<name>A0A182EZQ4_ONCOC</name>
<evidence type="ECO:0000313" key="2">
    <source>
        <dbReference type="EMBL" id="VDN04184.1"/>
    </source>
</evidence>
<dbReference type="InterPro" id="IPR040676">
    <property type="entry name" value="DUF5641"/>
</dbReference>
<reference evidence="4" key="1">
    <citation type="submission" date="2016-06" db="UniProtKB">
        <authorList>
            <consortium name="WormBaseParasite"/>
        </authorList>
    </citation>
    <scope>IDENTIFICATION</scope>
</reference>
<dbReference type="EMBL" id="UYRW01017333">
    <property type="protein sequence ID" value="VDN04184.1"/>
    <property type="molecule type" value="Genomic_DNA"/>
</dbReference>
<feature type="domain" description="DUF5641" evidence="1">
    <location>
        <begin position="50"/>
        <end position="147"/>
    </location>
</feature>
<dbReference type="Proteomes" id="UP000271087">
    <property type="component" value="Unassembled WGS sequence"/>
</dbReference>
<keyword evidence="3" id="KW-1185">Reference proteome</keyword>
<gene>
    <name evidence="2" type="ORF">NOO_LOCUS13664</name>
</gene>
<dbReference type="WBParaSite" id="nOo.2.0.1.t13664-RA">
    <property type="protein sequence ID" value="nOo.2.0.1.t13664-RA"/>
    <property type="gene ID" value="nOo.2.0.1.g13664"/>
</dbReference>
<dbReference type="AlphaFoldDB" id="A0A182EZQ4"/>
<organism evidence="4">
    <name type="scientific">Onchocerca ochengi</name>
    <name type="common">Filarial nematode worm</name>
    <dbReference type="NCBI Taxonomy" id="42157"/>
    <lineage>
        <taxon>Eukaryota</taxon>
        <taxon>Metazoa</taxon>
        <taxon>Ecdysozoa</taxon>
        <taxon>Nematoda</taxon>
        <taxon>Chromadorea</taxon>
        <taxon>Rhabditida</taxon>
        <taxon>Spirurina</taxon>
        <taxon>Spiruromorpha</taxon>
        <taxon>Filarioidea</taxon>
        <taxon>Onchocercidae</taxon>
        <taxon>Onchocerca</taxon>
    </lineage>
</organism>
<dbReference type="STRING" id="42157.A0A182EZQ4"/>
<dbReference type="Pfam" id="PF18701">
    <property type="entry name" value="DUF5641"/>
    <property type="match status" value="1"/>
</dbReference>
<dbReference type="OrthoDB" id="5868911at2759"/>